<dbReference type="RefSeq" id="WP_220558992.1">
    <property type="nucleotide sequence ID" value="NZ_CP080764.1"/>
</dbReference>
<organism evidence="4 5">
    <name type="scientific">Aneurinibacillus thermoaerophilus</name>
    <dbReference type="NCBI Taxonomy" id="143495"/>
    <lineage>
        <taxon>Bacteria</taxon>
        <taxon>Bacillati</taxon>
        <taxon>Bacillota</taxon>
        <taxon>Bacilli</taxon>
        <taxon>Bacillales</taxon>
        <taxon>Paenibacillaceae</taxon>
        <taxon>Aneurinibacillus group</taxon>
        <taxon>Aneurinibacillus</taxon>
    </lineage>
</organism>
<dbReference type="Pfam" id="PF01026">
    <property type="entry name" value="TatD_DNase"/>
    <property type="match status" value="1"/>
</dbReference>
<protein>
    <submittedName>
        <fullName evidence="4">TatD family hydrolase</fullName>
    </submittedName>
</protein>
<evidence type="ECO:0000313" key="5">
    <source>
        <dbReference type="Proteomes" id="UP000826616"/>
    </source>
</evidence>
<dbReference type="InterPro" id="IPR001130">
    <property type="entry name" value="TatD-like"/>
</dbReference>
<dbReference type="EMBL" id="CP080764">
    <property type="protein sequence ID" value="QYY41516.1"/>
    <property type="molecule type" value="Genomic_DNA"/>
</dbReference>
<dbReference type="SUPFAM" id="SSF51556">
    <property type="entry name" value="Metallo-dependent hydrolases"/>
    <property type="match status" value="1"/>
</dbReference>
<name>A0ABX8Y806_ANETH</name>
<proteinExistence type="inferred from homology"/>
<dbReference type="InterPro" id="IPR032466">
    <property type="entry name" value="Metal_Hydrolase"/>
</dbReference>
<sequence length="249" mass="29508">MKFIDFHVHIDHYADPVKVANEYEKLNIYALFVTNLPELFEKHLSTFNHYKHVRLALGYHPVLAGEYPFNRQLFDKLVVNTKYIGEVGIDLTKANKEYRMQQMEIFDYVTQPTYNKGRIYSVHSNSAEDEVLEILKKNNVKHAVFHWYNGKISTLKQIIDSGYFFSINYRMLTSQKGQKLISLMPPDRILFETDGPFIRYERKIIQPQLISKIYEEFNGSTHNFTELVFKNFKRLLLERDLIEKLATLK</sequence>
<dbReference type="PANTHER" id="PTHR46317:SF1">
    <property type="entry name" value="HYDROLASE, TATD FAMILY"/>
    <property type="match status" value="1"/>
</dbReference>
<reference evidence="4 5" key="1">
    <citation type="submission" date="2021-08" db="EMBL/GenBank/DDBJ databases">
        <title>Complete genome sequence of the strain Aneurinibacillus thermoaerophilus CCM 8960.</title>
        <authorList>
            <person name="Musilova J."/>
            <person name="Kourilova X."/>
            <person name="Pernicova I."/>
            <person name="Bezdicek M."/>
            <person name="Lengerova M."/>
            <person name="Obruca S."/>
            <person name="Sedlar K."/>
        </authorList>
    </citation>
    <scope>NUCLEOTIDE SEQUENCE [LARGE SCALE GENOMIC DNA]</scope>
    <source>
        <strain evidence="4 5">CCM 8960</strain>
    </source>
</reference>
<keyword evidence="5" id="KW-1185">Reference proteome</keyword>
<accession>A0ABX8Y806</accession>
<dbReference type="Gene3D" id="3.20.20.140">
    <property type="entry name" value="Metal-dependent hydrolases"/>
    <property type="match status" value="1"/>
</dbReference>
<evidence type="ECO:0000256" key="3">
    <source>
        <dbReference type="ARBA" id="ARBA00022801"/>
    </source>
</evidence>
<evidence type="ECO:0000256" key="1">
    <source>
        <dbReference type="ARBA" id="ARBA00009275"/>
    </source>
</evidence>
<keyword evidence="3 4" id="KW-0378">Hydrolase</keyword>
<dbReference type="PANTHER" id="PTHR46317">
    <property type="entry name" value="HYDROLASE OF PHP SUPERFAMILY-RELATED PROTEIN"/>
    <property type="match status" value="1"/>
</dbReference>
<evidence type="ECO:0000256" key="2">
    <source>
        <dbReference type="ARBA" id="ARBA00022723"/>
    </source>
</evidence>
<dbReference type="GeneID" id="97141949"/>
<gene>
    <name evidence="4" type="ORF">K3F53_11260</name>
</gene>
<comment type="similarity">
    <text evidence="1">Belongs to the metallo-dependent hydrolases superfamily. TatD-type hydrolase family.</text>
</comment>
<keyword evidence="2" id="KW-0479">Metal-binding</keyword>
<dbReference type="PIRSF" id="PIRSF005902">
    <property type="entry name" value="DNase_TatD"/>
    <property type="match status" value="1"/>
</dbReference>
<evidence type="ECO:0000313" key="4">
    <source>
        <dbReference type="EMBL" id="QYY41516.1"/>
    </source>
</evidence>
<dbReference type="Proteomes" id="UP000826616">
    <property type="component" value="Chromosome"/>
</dbReference>
<dbReference type="GO" id="GO:0016787">
    <property type="term" value="F:hydrolase activity"/>
    <property type="evidence" value="ECO:0007669"/>
    <property type="project" value="UniProtKB-KW"/>
</dbReference>